<evidence type="ECO:0000256" key="1">
    <source>
        <dbReference type="SAM" id="MobiDB-lite"/>
    </source>
</evidence>
<name>A0A3Q7EC71_SOLLC</name>
<protein>
    <submittedName>
        <fullName evidence="2">Uncharacterized protein</fullName>
    </submittedName>
</protein>
<reference evidence="2" key="2">
    <citation type="submission" date="2019-01" db="UniProtKB">
        <authorList>
            <consortium name="EnsemblPlants"/>
        </authorList>
    </citation>
    <scope>IDENTIFICATION</scope>
    <source>
        <strain evidence="2">cv. Heinz 1706</strain>
    </source>
</reference>
<evidence type="ECO:0000313" key="3">
    <source>
        <dbReference type="Proteomes" id="UP000004994"/>
    </source>
</evidence>
<reference evidence="2" key="1">
    <citation type="journal article" date="2012" name="Nature">
        <title>The tomato genome sequence provides insights into fleshy fruit evolution.</title>
        <authorList>
            <consortium name="Tomato Genome Consortium"/>
        </authorList>
    </citation>
    <scope>NUCLEOTIDE SEQUENCE [LARGE SCALE GENOMIC DNA]</scope>
    <source>
        <strain evidence="2">cv. Heinz 1706</strain>
    </source>
</reference>
<dbReference type="STRING" id="4081.A0A3Q7EC71"/>
<dbReference type="Gramene" id="Solyc01g015050.1.1">
    <property type="protein sequence ID" value="Solyc01g015050.1.1.1"/>
    <property type="gene ID" value="Solyc01g015050.1"/>
</dbReference>
<proteinExistence type="predicted"/>
<feature type="region of interest" description="Disordered" evidence="1">
    <location>
        <begin position="1"/>
        <end position="23"/>
    </location>
</feature>
<dbReference type="AlphaFoldDB" id="A0A3Q7EC71"/>
<dbReference type="EnsemblPlants" id="Solyc01g015050.1.1">
    <property type="protein sequence ID" value="Solyc01g015050.1.1.1"/>
    <property type="gene ID" value="Solyc01g015050.1"/>
</dbReference>
<dbReference type="PaxDb" id="4081-Solyc01g015050.1.1"/>
<sequence length="94" mass="10643">MSHRRSGKRGSTDSEFEEMKHKYHGDLRNGSARLIKVVDKPINGVEEPLRRETQNAKNRVAKNNLMVFPWMGIVADIPVEYQGGKCVGKNGTYL</sequence>
<organism evidence="2">
    <name type="scientific">Solanum lycopersicum</name>
    <name type="common">Tomato</name>
    <name type="synonym">Lycopersicon esculentum</name>
    <dbReference type="NCBI Taxonomy" id="4081"/>
    <lineage>
        <taxon>Eukaryota</taxon>
        <taxon>Viridiplantae</taxon>
        <taxon>Streptophyta</taxon>
        <taxon>Embryophyta</taxon>
        <taxon>Tracheophyta</taxon>
        <taxon>Spermatophyta</taxon>
        <taxon>Magnoliopsida</taxon>
        <taxon>eudicotyledons</taxon>
        <taxon>Gunneridae</taxon>
        <taxon>Pentapetalae</taxon>
        <taxon>asterids</taxon>
        <taxon>lamiids</taxon>
        <taxon>Solanales</taxon>
        <taxon>Solanaceae</taxon>
        <taxon>Solanoideae</taxon>
        <taxon>Solaneae</taxon>
        <taxon>Solanum</taxon>
        <taxon>Solanum subgen. Lycopersicon</taxon>
    </lineage>
</organism>
<evidence type="ECO:0000313" key="2">
    <source>
        <dbReference type="EnsemblPlants" id="Solyc01g015050.1.1.1"/>
    </source>
</evidence>
<accession>A0A3Q7EC71</accession>
<keyword evidence="3" id="KW-1185">Reference proteome</keyword>
<dbReference type="Proteomes" id="UP000004994">
    <property type="component" value="Chromosome 1"/>
</dbReference>
<dbReference type="InParanoid" id="A0A3Q7EC71"/>